<evidence type="ECO:0000256" key="14">
    <source>
        <dbReference type="PROSITE-ProRule" id="PRU01360"/>
    </source>
</evidence>
<evidence type="ECO:0000256" key="2">
    <source>
        <dbReference type="ARBA" id="ARBA00009810"/>
    </source>
</evidence>
<comment type="similarity">
    <text evidence="2 14 15">Belongs to the TonB-dependent receptor family.</text>
</comment>
<name>A0A926JDZ1_9RHOB</name>
<dbReference type="EMBL" id="JACOQL010000004">
    <property type="protein sequence ID" value="MBC9247583.1"/>
    <property type="molecule type" value="Genomic_DNA"/>
</dbReference>
<proteinExistence type="inferred from homology"/>
<comment type="subcellular location">
    <subcellularLocation>
        <location evidence="1 14">Cell outer membrane</location>
        <topology evidence="1 14">Multi-pass membrane protein</topology>
    </subcellularLocation>
</comment>
<evidence type="ECO:0000256" key="9">
    <source>
        <dbReference type="ARBA" id="ARBA00023065"/>
    </source>
</evidence>
<evidence type="ECO:0000256" key="6">
    <source>
        <dbReference type="ARBA" id="ARBA00022692"/>
    </source>
</evidence>
<dbReference type="InterPro" id="IPR000531">
    <property type="entry name" value="Beta-barrel_TonB"/>
</dbReference>
<evidence type="ECO:0000256" key="12">
    <source>
        <dbReference type="ARBA" id="ARBA00023170"/>
    </source>
</evidence>
<keyword evidence="9" id="KW-0406">Ion transport</keyword>
<dbReference type="Gene3D" id="2.170.130.10">
    <property type="entry name" value="TonB-dependent receptor, plug domain"/>
    <property type="match status" value="1"/>
</dbReference>
<keyword evidence="3 14" id="KW-0813">Transport</keyword>
<evidence type="ECO:0000313" key="19">
    <source>
        <dbReference type="EMBL" id="MBC9247583.1"/>
    </source>
</evidence>
<dbReference type="PROSITE" id="PS52016">
    <property type="entry name" value="TONB_DEPENDENT_REC_3"/>
    <property type="match status" value="1"/>
</dbReference>
<dbReference type="Pfam" id="PF07715">
    <property type="entry name" value="Plug"/>
    <property type="match status" value="1"/>
</dbReference>
<keyword evidence="10 15" id="KW-0798">TonB box</keyword>
<dbReference type="Pfam" id="PF00593">
    <property type="entry name" value="TonB_dep_Rec_b-barrel"/>
    <property type="match status" value="1"/>
</dbReference>
<evidence type="ECO:0000256" key="16">
    <source>
        <dbReference type="SAM" id="SignalP"/>
    </source>
</evidence>
<organism evidence="19 20">
    <name type="scientific">Paracoccus amoyensis</name>
    <dbReference type="NCBI Taxonomy" id="2760093"/>
    <lineage>
        <taxon>Bacteria</taxon>
        <taxon>Pseudomonadati</taxon>
        <taxon>Pseudomonadota</taxon>
        <taxon>Alphaproteobacteria</taxon>
        <taxon>Rhodobacterales</taxon>
        <taxon>Paracoccaceae</taxon>
        <taxon>Paracoccus</taxon>
    </lineage>
</organism>
<dbReference type="InterPro" id="IPR010105">
    <property type="entry name" value="TonB_sidphr_rcpt"/>
</dbReference>
<accession>A0A926JDZ1</accession>
<keyword evidence="8" id="KW-0408">Iron</keyword>
<dbReference type="NCBIfam" id="TIGR01783">
    <property type="entry name" value="TonB-siderophor"/>
    <property type="match status" value="1"/>
</dbReference>
<reference evidence="19" key="1">
    <citation type="submission" date="2020-08" db="EMBL/GenBank/DDBJ databases">
        <title>Paracoccus amoyensis sp. nov., isolated from the surface seawater at coast of Xiamen, Fujian.</title>
        <authorList>
            <person name="Lyu L."/>
        </authorList>
    </citation>
    <scope>NUCLEOTIDE SEQUENCE</scope>
    <source>
        <strain evidence="19">11-3</strain>
    </source>
</reference>
<evidence type="ECO:0000313" key="20">
    <source>
        <dbReference type="Proteomes" id="UP000608594"/>
    </source>
</evidence>
<evidence type="ECO:0000256" key="1">
    <source>
        <dbReference type="ARBA" id="ARBA00004571"/>
    </source>
</evidence>
<feature type="domain" description="TonB-dependent receptor plug" evidence="18">
    <location>
        <begin position="79"/>
        <end position="181"/>
    </location>
</feature>
<dbReference type="SUPFAM" id="SSF56935">
    <property type="entry name" value="Porins"/>
    <property type="match status" value="1"/>
</dbReference>
<dbReference type="Proteomes" id="UP000608594">
    <property type="component" value="Unassembled WGS sequence"/>
</dbReference>
<evidence type="ECO:0000256" key="3">
    <source>
        <dbReference type="ARBA" id="ARBA00022448"/>
    </source>
</evidence>
<dbReference type="InterPro" id="IPR037066">
    <property type="entry name" value="Plug_dom_sf"/>
</dbReference>
<keyword evidence="13 14" id="KW-0998">Cell outer membrane</keyword>
<dbReference type="InterPro" id="IPR012910">
    <property type="entry name" value="Plug_dom"/>
</dbReference>
<evidence type="ECO:0000256" key="13">
    <source>
        <dbReference type="ARBA" id="ARBA00023237"/>
    </source>
</evidence>
<evidence type="ECO:0000256" key="4">
    <source>
        <dbReference type="ARBA" id="ARBA00022452"/>
    </source>
</evidence>
<evidence type="ECO:0000256" key="11">
    <source>
        <dbReference type="ARBA" id="ARBA00023136"/>
    </source>
</evidence>
<evidence type="ECO:0000256" key="10">
    <source>
        <dbReference type="ARBA" id="ARBA00023077"/>
    </source>
</evidence>
<evidence type="ECO:0000256" key="7">
    <source>
        <dbReference type="ARBA" id="ARBA00022729"/>
    </source>
</evidence>
<keyword evidence="20" id="KW-1185">Reference proteome</keyword>
<protein>
    <submittedName>
        <fullName evidence="19">TonB-dependent siderophore receptor</fullName>
    </submittedName>
</protein>
<evidence type="ECO:0000259" key="17">
    <source>
        <dbReference type="Pfam" id="PF00593"/>
    </source>
</evidence>
<feature type="chain" id="PRO_5036873501" evidence="16">
    <location>
        <begin position="36"/>
        <end position="723"/>
    </location>
</feature>
<keyword evidence="4 14" id="KW-1134">Transmembrane beta strand</keyword>
<sequence length="723" mass="80052">MTAEISTMRRRSHLSLILFRTTALVALGLPMQATAQEGTAEEPYVLAPITLRAGQQYTGAIDGYLATSTATGLKSGAPLTEIPQSVSVVTSEELQDRAPTNVDEAVAYVPGVTSGIWGVDDRYDQFLIRGFDLGTSGIYRDGLSSKAQNFTGFVIDPYMIERIDVLRGPASVVYGSNDAAGMINIITKRPVFDQFAEAQLSYGSHDTASIGLDAGGALDKDKTLAWRLTALKRDGASEIEGSEDDRDMVALGLTWEPTDRTSVTLLGHWQKDDRTPNVFLPVAGEDYPASYGDLPYDFTDSQHDFNRFATEQTSIGWQARHDLTEQLTLRQNFRYARQRTDYRHLYFNGMHDPDWNPTEDSMNYAAFAVDEVARHTALDNQIEYRSKLAGGDNTLLFGADYVRQEVDGTSAYDASYQIDIRNPSYDFDVTYPAIYQNSRTVVTEKGVYLQDHLKLQNGVSVTAGLRRAWVENKAYNRLTDSTARQKDTATTGLLGLTYDMGNGFVPYASYTESFTTNIGQKFDGSQFEPTEGKQYEVGLRYVPTDGNMMLSAALFEITKTNVLTSDPDHPQFSIQTGEVRHRGLELEARGALSDRFSLIAGYTYLDPKITRSQDGDEGNLTARAPRHQASLWMDYDFQNTMDGLSLGGGLRYIGSSYGDNGNTRQVASYTLVDMAVHYEWDDYTVALNVNNVLDKEYYATCDTSVGCISGAGRNATLTLSRSF</sequence>
<dbReference type="GO" id="GO:0015344">
    <property type="term" value="F:siderophore uptake transmembrane transporter activity"/>
    <property type="evidence" value="ECO:0007669"/>
    <property type="project" value="TreeGrafter"/>
</dbReference>
<evidence type="ECO:0000256" key="15">
    <source>
        <dbReference type="RuleBase" id="RU003357"/>
    </source>
</evidence>
<comment type="caution">
    <text evidence="19">The sequence shown here is derived from an EMBL/GenBank/DDBJ whole genome shotgun (WGS) entry which is preliminary data.</text>
</comment>
<gene>
    <name evidence="19" type="ORF">H4P12_12910</name>
</gene>
<dbReference type="CDD" id="cd01347">
    <property type="entry name" value="ligand_gated_channel"/>
    <property type="match status" value="1"/>
</dbReference>
<keyword evidence="7 16" id="KW-0732">Signal</keyword>
<feature type="domain" description="TonB-dependent receptor-like beta-barrel" evidence="17">
    <location>
        <begin position="255"/>
        <end position="692"/>
    </location>
</feature>
<keyword evidence="11 14" id="KW-0472">Membrane</keyword>
<keyword evidence="5" id="KW-0410">Iron transport</keyword>
<dbReference type="Gene3D" id="2.40.170.20">
    <property type="entry name" value="TonB-dependent receptor, beta-barrel domain"/>
    <property type="match status" value="1"/>
</dbReference>
<dbReference type="GO" id="GO:0009279">
    <property type="term" value="C:cell outer membrane"/>
    <property type="evidence" value="ECO:0007669"/>
    <property type="project" value="UniProtKB-SubCell"/>
</dbReference>
<dbReference type="GO" id="GO:0015891">
    <property type="term" value="P:siderophore transport"/>
    <property type="evidence" value="ECO:0007669"/>
    <property type="project" value="InterPro"/>
</dbReference>
<evidence type="ECO:0000256" key="8">
    <source>
        <dbReference type="ARBA" id="ARBA00023004"/>
    </source>
</evidence>
<dbReference type="InterPro" id="IPR036942">
    <property type="entry name" value="Beta-barrel_TonB_sf"/>
</dbReference>
<dbReference type="FunFam" id="2.170.130.10:FF:000001">
    <property type="entry name" value="Catecholate siderophore TonB-dependent receptor"/>
    <property type="match status" value="1"/>
</dbReference>
<keyword evidence="6 14" id="KW-0812">Transmembrane</keyword>
<evidence type="ECO:0000259" key="18">
    <source>
        <dbReference type="Pfam" id="PF07715"/>
    </source>
</evidence>
<dbReference type="GO" id="GO:0038023">
    <property type="term" value="F:signaling receptor activity"/>
    <property type="evidence" value="ECO:0007669"/>
    <property type="project" value="InterPro"/>
</dbReference>
<evidence type="ECO:0000256" key="5">
    <source>
        <dbReference type="ARBA" id="ARBA00022496"/>
    </source>
</evidence>
<dbReference type="InterPro" id="IPR039426">
    <property type="entry name" value="TonB-dep_rcpt-like"/>
</dbReference>
<dbReference type="AlphaFoldDB" id="A0A926JDZ1"/>
<keyword evidence="12 19" id="KW-0675">Receptor</keyword>
<dbReference type="PANTHER" id="PTHR32552">
    <property type="entry name" value="FERRICHROME IRON RECEPTOR-RELATED"/>
    <property type="match status" value="1"/>
</dbReference>
<feature type="signal peptide" evidence="16">
    <location>
        <begin position="1"/>
        <end position="35"/>
    </location>
</feature>
<dbReference type="PANTHER" id="PTHR32552:SF68">
    <property type="entry name" value="FERRICHROME OUTER MEMBRANE TRANSPORTER_PHAGE RECEPTOR"/>
    <property type="match status" value="1"/>
</dbReference>